<dbReference type="PANTHER" id="PTHR39666">
    <property type="entry name" value="RANBP2-TYPE DOMAIN-CONTAINING PROTEIN"/>
    <property type="match status" value="1"/>
</dbReference>
<sequence>MQYNKACKLAEQLEKLSLRGDHMRQTNGVSGISGEAEAHTAATKAEMVQMIVETEQRSQDYINWSVVRVYKLGGFGAAKPAPSASPFGAATAPASSPFGATSQTSTGFGSGASGFGGFQSTATTPAFGTPSAFGTTGGFGAAGVNYREKLTAFYQQHNPAKLSSVDATLEKYKGREDHLFAMLEQKYVKKTPTAATGGFGIPSTTAFGGGSGFGAPSALGATAAPAFGSASTLGGTAQPAFGGAAGSGFGMASRMGGGFGSAAPAAPSGTTTGSGFSAFGSQTPSFGGAAQQSGGFGAGSGGLGSFWWCGYRWFWSTGSV</sequence>
<proteinExistence type="predicted"/>
<accession>A0A0W8D7Z6</accession>
<dbReference type="Proteomes" id="UP000054636">
    <property type="component" value="Unassembled WGS sequence"/>
</dbReference>
<comment type="caution">
    <text evidence="2">The sequence shown here is derived from an EMBL/GenBank/DDBJ whole genome shotgun (WGS) entry which is preliminary data.</text>
</comment>
<reference evidence="2 3" key="1">
    <citation type="submission" date="2015-11" db="EMBL/GenBank/DDBJ databases">
        <title>Genomes and virulence difference between two physiological races of Phytophthora nicotianae.</title>
        <authorList>
            <person name="Liu H."/>
            <person name="Ma X."/>
            <person name="Yu H."/>
            <person name="Fang D."/>
            <person name="Li Y."/>
            <person name="Wang X."/>
            <person name="Wang W."/>
            <person name="Dong Y."/>
            <person name="Xiao B."/>
        </authorList>
    </citation>
    <scope>NUCLEOTIDE SEQUENCE [LARGE SCALE GENOMIC DNA]</scope>
    <source>
        <strain evidence="3">race 1</strain>
    </source>
</reference>
<evidence type="ECO:0000256" key="1">
    <source>
        <dbReference type="SAM" id="MobiDB-lite"/>
    </source>
</evidence>
<feature type="region of interest" description="Disordered" evidence="1">
    <location>
        <begin position="83"/>
        <end position="103"/>
    </location>
</feature>
<protein>
    <submittedName>
        <fullName evidence="2">Ubiquitin fusion degradation protein 1</fullName>
    </submittedName>
</protein>
<name>A0A0W8D7Z6_PHYNI</name>
<gene>
    <name evidence="2" type="ORF">AM588_10008574</name>
</gene>
<evidence type="ECO:0000313" key="3">
    <source>
        <dbReference type="Proteomes" id="UP000054636"/>
    </source>
</evidence>
<dbReference type="EMBL" id="LNFP01000468">
    <property type="protein sequence ID" value="KUF92459.1"/>
    <property type="molecule type" value="Genomic_DNA"/>
</dbReference>
<dbReference type="PANTHER" id="PTHR39666:SF1">
    <property type="entry name" value="NUCLEAR PORE COMPLEX NUP2_50_61 DOMAIN-CONTAINING PROTEIN"/>
    <property type="match status" value="1"/>
</dbReference>
<evidence type="ECO:0000313" key="2">
    <source>
        <dbReference type="EMBL" id="KUF92459.1"/>
    </source>
</evidence>
<dbReference type="AlphaFoldDB" id="A0A0W8D7Z6"/>
<organism evidence="2 3">
    <name type="scientific">Phytophthora nicotianae</name>
    <name type="common">Potato buckeye rot agent</name>
    <name type="synonym">Phytophthora parasitica</name>
    <dbReference type="NCBI Taxonomy" id="4792"/>
    <lineage>
        <taxon>Eukaryota</taxon>
        <taxon>Sar</taxon>
        <taxon>Stramenopiles</taxon>
        <taxon>Oomycota</taxon>
        <taxon>Peronosporomycetes</taxon>
        <taxon>Peronosporales</taxon>
        <taxon>Peronosporaceae</taxon>
        <taxon>Phytophthora</taxon>
    </lineage>
</organism>